<evidence type="ECO:0000259" key="2">
    <source>
        <dbReference type="SMART" id="SM00646"/>
    </source>
</evidence>
<keyword evidence="1 3" id="KW-0378">Hydrolase</keyword>
<protein>
    <submittedName>
        <fullName evidence="3">Germination-specific N-acetylmuramoyl-L-alanine amidase</fullName>
        <ecNumber evidence="3">3.5.1.28</ecNumber>
    </submittedName>
</protein>
<evidence type="ECO:0000256" key="1">
    <source>
        <dbReference type="ARBA" id="ARBA00022801"/>
    </source>
</evidence>
<dbReference type="InterPro" id="IPR002508">
    <property type="entry name" value="MurNAc-LAA_cat"/>
</dbReference>
<dbReference type="STRING" id="29349.CLOTH_18220"/>
<dbReference type="EC" id="3.5.1.28" evidence="3"/>
<dbReference type="OrthoDB" id="9806267at2"/>
<dbReference type="PANTHER" id="PTHR30404">
    <property type="entry name" value="N-ACETYLMURAMOYL-L-ALANINE AMIDASE"/>
    <property type="match status" value="1"/>
</dbReference>
<dbReference type="Gene3D" id="3.40.630.40">
    <property type="entry name" value="Zn-dependent exopeptidases"/>
    <property type="match status" value="1"/>
</dbReference>
<gene>
    <name evidence="3" type="primary">cwlD</name>
    <name evidence="3" type="ORF">CLOTH_18220</name>
</gene>
<dbReference type="CDD" id="cd02696">
    <property type="entry name" value="MurNAc-LAA"/>
    <property type="match status" value="1"/>
</dbReference>
<evidence type="ECO:0000313" key="3">
    <source>
        <dbReference type="EMBL" id="OPJ54858.1"/>
    </source>
</evidence>
<dbReference type="Pfam" id="PF01520">
    <property type="entry name" value="Amidase_3"/>
    <property type="match status" value="1"/>
</dbReference>
<sequence>MVVFLNKKYLLLLLIVLVLLGIILFIDDNTSNVSINMPVTNKVIILDAGHGELDTGAVGDNNTFEKDINLQIVLKLRTLLEESGALVILTREKDERLYEKAQTIREKYLEDLRNRKALIKESKADLLISIHLNSFPQKKYYGAQVFYPKSDKQSKEIAQFIQEELRRVLDKNNKRSIKPRDNIYLLENNSIPSILIECGFLSNDKEEELLKSGSYQDKIAWAIYIGIQKYFSIAD</sequence>
<comment type="caution">
    <text evidence="3">The sequence shown here is derived from an EMBL/GenBank/DDBJ whole genome shotgun (WGS) entry which is preliminary data.</text>
</comment>
<dbReference type="GO" id="GO:0009253">
    <property type="term" value="P:peptidoglycan catabolic process"/>
    <property type="evidence" value="ECO:0007669"/>
    <property type="project" value="InterPro"/>
</dbReference>
<dbReference type="EMBL" id="MZGW01000010">
    <property type="protein sequence ID" value="OPJ54858.1"/>
    <property type="molecule type" value="Genomic_DNA"/>
</dbReference>
<dbReference type="AlphaFoldDB" id="A0A1V4I4E8"/>
<dbReference type="SMART" id="SM00646">
    <property type="entry name" value="Ami_3"/>
    <property type="match status" value="1"/>
</dbReference>
<dbReference type="PANTHER" id="PTHR30404:SF0">
    <property type="entry name" value="N-ACETYLMURAMOYL-L-ALANINE AMIDASE AMIC"/>
    <property type="match status" value="1"/>
</dbReference>
<dbReference type="GO" id="GO:0008745">
    <property type="term" value="F:N-acetylmuramoyl-L-alanine amidase activity"/>
    <property type="evidence" value="ECO:0007669"/>
    <property type="project" value="UniProtKB-EC"/>
</dbReference>
<dbReference type="Proteomes" id="UP000190140">
    <property type="component" value="Unassembled WGS sequence"/>
</dbReference>
<reference evidence="3 4" key="1">
    <citation type="submission" date="2017-03" db="EMBL/GenBank/DDBJ databases">
        <title>Genome sequence of Clostridium thermoalcaliphilum DSM 7309.</title>
        <authorList>
            <person name="Poehlein A."/>
            <person name="Daniel R."/>
        </authorList>
    </citation>
    <scope>NUCLEOTIDE SEQUENCE [LARGE SCALE GENOMIC DNA]</scope>
    <source>
        <strain evidence="3 4">DSM 7309</strain>
    </source>
</reference>
<dbReference type="RefSeq" id="WP_079413296.1">
    <property type="nucleotide sequence ID" value="NZ_MZGW01000010.1"/>
</dbReference>
<accession>A0A1V4I4E8</accession>
<evidence type="ECO:0000313" key="4">
    <source>
        <dbReference type="Proteomes" id="UP000190140"/>
    </source>
</evidence>
<name>A0A1V4I4E8_9FIRM</name>
<dbReference type="InterPro" id="IPR050695">
    <property type="entry name" value="N-acetylmuramoyl_amidase_3"/>
</dbReference>
<proteinExistence type="predicted"/>
<organism evidence="3 4">
    <name type="scientific">Alkalithermobacter paradoxus</name>
    <dbReference type="NCBI Taxonomy" id="29349"/>
    <lineage>
        <taxon>Bacteria</taxon>
        <taxon>Bacillati</taxon>
        <taxon>Bacillota</taxon>
        <taxon>Clostridia</taxon>
        <taxon>Peptostreptococcales</taxon>
        <taxon>Tepidibacteraceae</taxon>
        <taxon>Alkalithermobacter</taxon>
    </lineage>
</organism>
<dbReference type="GO" id="GO:0030288">
    <property type="term" value="C:outer membrane-bounded periplasmic space"/>
    <property type="evidence" value="ECO:0007669"/>
    <property type="project" value="TreeGrafter"/>
</dbReference>
<feature type="domain" description="MurNAc-LAA" evidence="2">
    <location>
        <begin position="116"/>
        <end position="228"/>
    </location>
</feature>
<dbReference type="InterPro" id="IPR014234">
    <property type="entry name" value="Spore_CwlD"/>
</dbReference>
<keyword evidence="4" id="KW-1185">Reference proteome</keyword>
<dbReference type="NCBIfam" id="TIGR02883">
    <property type="entry name" value="spore_cwlD"/>
    <property type="match status" value="1"/>
</dbReference>
<dbReference type="SUPFAM" id="SSF53187">
    <property type="entry name" value="Zn-dependent exopeptidases"/>
    <property type="match status" value="1"/>
</dbReference>